<dbReference type="InterPro" id="IPR056619">
    <property type="entry name" value="C8-3_MUC4"/>
</dbReference>
<evidence type="ECO:0000313" key="13">
    <source>
        <dbReference type="Ensembl" id="ENSGALP00010021324.1"/>
    </source>
</evidence>
<evidence type="ECO:0000256" key="2">
    <source>
        <dbReference type="ARBA" id="ARBA00022692"/>
    </source>
</evidence>
<dbReference type="Pfam" id="PF06119">
    <property type="entry name" value="NIDO"/>
    <property type="match status" value="1"/>
</dbReference>
<feature type="domain" description="EGF-like" evidence="9">
    <location>
        <begin position="967"/>
        <end position="1006"/>
    </location>
</feature>
<dbReference type="Proteomes" id="UP000000539">
    <property type="component" value="Chromosome 9"/>
</dbReference>
<keyword evidence="6" id="KW-0245">EGF-like domain</keyword>
<evidence type="ECO:0000259" key="9">
    <source>
        <dbReference type="PROSITE" id="PS50026"/>
    </source>
</evidence>
<dbReference type="PANTHER" id="PTHR13802:SF52">
    <property type="entry name" value="MUCIN-4"/>
    <property type="match status" value="1"/>
</dbReference>
<evidence type="ECO:0000259" key="10">
    <source>
        <dbReference type="PROSITE" id="PS50856"/>
    </source>
</evidence>
<dbReference type="SMART" id="SM00181">
    <property type="entry name" value="EGF"/>
    <property type="match status" value="3"/>
</dbReference>
<dbReference type="Pfam" id="PF00094">
    <property type="entry name" value="VWD"/>
    <property type="match status" value="1"/>
</dbReference>
<dbReference type="SMART" id="SM00216">
    <property type="entry name" value="VWD"/>
    <property type="match status" value="1"/>
</dbReference>
<reference evidence="13" key="2">
    <citation type="submission" date="2025-08" db="UniProtKB">
        <authorList>
            <consortium name="Ensembl"/>
        </authorList>
    </citation>
    <scope>IDENTIFICATION</scope>
    <source>
        <strain evidence="13">broiler</strain>
    </source>
</reference>
<dbReference type="GO" id="GO:0007160">
    <property type="term" value="P:cell-matrix adhesion"/>
    <property type="evidence" value="ECO:0007669"/>
    <property type="project" value="InterPro"/>
</dbReference>
<dbReference type="InterPro" id="IPR051495">
    <property type="entry name" value="Epithelial_Barrier/Signaling"/>
</dbReference>
<reference evidence="13" key="1">
    <citation type="submission" date="2020-11" db="EMBL/GenBank/DDBJ databases">
        <title>Gallus gallus (Chicken) genome, bGalGal1, GRCg7b, maternal haplotype autosomes + Z &amp; W.</title>
        <authorList>
            <person name="Warren W."/>
            <person name="Formenti G."/>
            <person name="Fedrigo O."/>
            <person name="Haase B."/>
            <person name="Mountcastle J."/>
            <person name="Balacco J."/>
            <person name="Tracey A."/>
            <person name="Schneider V."/>
            <person name="Okimoto R."/>
            <person name="Cheng H."/>
            <person name="Hawken R."/>
            <person name="Howe K."/>
            <person name="Jarvis E.D."/>
        </authorList>
    </citation>
    <scope>NUCLEOTIDE SEQUENCE [LARGE SCALE GENOMIC DNA]</scope>
    <source>
        <strain evidence="13">Broiler</strain>
    </source>
</reference>
<feature type="domain" description="NIDO" evidence="11">
    <location>
        <begin position="195"/>
        <end position="348"/>
    </location>
</feature>
<comment type="caution">
    <text evidence="6">Lacks conserved residue(s) required for the propagation of feature annotation.</text>
</comment>
<protein>
    <recommendedName>
        <fullName evidence="15">Mucin-4</fullName>
    </recommendedName>
</protein>
<dbReference type="SMART" id="SM00723">
    <property type="entry name" value="AMOP"/>
    <property type="match status" value="1"/>
</dbReference>
<dbReference type="PANTHER" id="PTHR13802">
    <property type="entry name" value="MUCIN 4-RELATED"/>
    <property type="match status" value="1"/>
</dbReference>
<reference evidence="13" key="3">
    <citation type="submission" date="2025-09" db="UniProtKB">
        <authorList>
            <consortium name="Ensembl"/>
        </authorList>
    </citation>
    <scope>IDENTIFICATION</scope>
    <source>
        <strain evidence="13">broiler</strain>
    </source>
</reference>
<evidence type="ECO:0000256" key="7">
    <source>
        <dbReference type="SAM" id="MobiDB-lite"/>
    </source>
</evidence>
<feature type="domain" description="AMOP" evidence="10">
    <location>
        <begin position="349"/>
        <end position="506"/>
    </location>
</feature>
<evidence type="ECO:0008006" key="15">
    <source>
        <dbReference type="Google" id="ProtNLM"/>
    </source>
</evidence>
<dbReference type="InterPro" id="IPR000742">
    <property type="entry name" value="EGF"/>
</dbReference>
<evidence type="ECO:0000256" key="8">
    <source>
        <dbReference type="SAM" id="Phobius"/>
    </source>
</evidence>
<dbReference type="Ensembl" id="ENSGALT00010036580.1">
    <property type="protein sequence ID" value="ENSGALP00010021324.1"/>
    <property type="gene ID" value="ENSGALG00010015159.1"/>
</dbReference>
<dbReference type="InterPro" id="IPR005533">
    <property type="entry name" value="AMOP_dom"/>
</dbReference>
<organism evidence="13 14">
    <name type="scientific">Gallus gallus</name>
    <name type="common">Chicken</name>
    <dbReference type="NCBI Taxonomy" id="9031"/>
    <lineage>
        <taxon>Eukaryota</taxon>
        <taxon>Metazoa</taxon>
        <taxon>Chordata</taxon>
        <taxon>Craniata</taxon>
        <taxon>Vertebrata</taxon>
        <taxon>Euteleostomi</taxon>
        <taxon>Archelosauria</taxon>
        <taxon>Archosauria</taxon>
        <taxon>Dinosauria</taxon>
        <taxon>Saurischia</taxon>
        <taxon>Theropoda</taxon>
        <taxon>Coelurosauria</taxon>
        <taxon>Aves</taxon>
        <taxon>Neognathae</taxon>
        <taxon>Galloanserae</taxon>
        <taxon>Galliformes</taxon>
        <taxon>Phasianidae</taxon>
        <taxon>Phasianinae</taxon>
        <taxon>Gallus</taxon>
    </lineage>
</organism>
<evidence type="ECO:0000259" key="12">
    <source>
        <dbReference type="PROSITE" id="PS51233"/>
    </source>
</evidence>
<dbReference type="InterPro" id="IPR003886">
    <property type="entry name" value="NIDO_dom"/>
</dbReference>
<evidence type="ECO:0000313" key="14">
    <source>
        <dbReference type="Proteomes" id="UP000000539"/>
    </source>
</evidence>
<feature type="region of interest" description="Disordered" evidence="7">
    <location>
        <begin position="1"/>
        <end position="43"/>
    </location>
</feature>
<evidence type="ECO:0000256" key="5">
    <source>
        <dbReference type="ARBA" id="ARBA00023157"/>
    </source>
</evidence>
<dbReference type="InterPro" id="IPR001846">
    <property type="entry name" value="VWF_type-D"/>
</dbReference>
<feature type="region of interest" description="Disordered" evidence="7">
    <location>
        <begin position="57"/>
        <end position="98"/>
    </location>
</feature>
<evidence type="ECO:0000256" key="3">
    <source>
        <dbReference type="ARBA" id="ARBA00022989"/>
    </source>
</evidence>
<keyword evidence="5" id="KW-1015">Disulfide bond</keyword>
<comment type="subcellular location">
    <subcellularLocation>
        <location evidence="1">Membrane</location>
    </subcellularLocation>
</comment>
<feature type="compositionally biased region" description="Polar residues" evidence="7">
    <location>
        <begin position="25"/>
        <end position="43"/>
    </location>
</feature>
<dbReference type="PROSITE" id="PS50856">
    <property type="entry name" value="AMOP"/>
    <property type="match status" value="1"/>
</dbReference>
<dbReference type="PROSITE" id="PS50026">
    <property type="entry name" value="EGF_3"/>
    <property type="match status" value="1"/>
</dbReference>
<dbReference type="Pfam" id="PF23263">
    <property type="entry name" value="C8-3_MUC4"/>
    <property type="match status" value="1"/>
</dbReference>
<dbReference type="PROSITE" id="PS51233">
    <property type="entry name" value="VWFD"/>
    <property type="match status" value="1"/>
</dbReference>
<proteinExistence type="predicted"/>
<dbReference type="AlphaFoldDB" id="A0A8V0YK63"/>
<accession>A0A8V0YK63</accession>
<evidence type="ECO:0000256" key="4">
    <source>
        <dbReference type="ARBA" id="ARBA00023136"/>
    </source>
</evidence>
<keyword evidence="14" id="KW-1185">Reference proteome</keyword>
<feature type="transmembrane region" description="Helical" evidence="8">
    <location>
        <begin position="1008"/>
        <end position="1030"/>
    </location>
</feature>
<dbReference type="SMART" id="SM00539">
    <property type="entry name" value="NIDO"/>
    <property type="match status" value="1"/>
</dbReference>
<dbReference type="PROSITE" id="PS51220">
    <property type="entry name" value="NIDO"/>
    <property type="match status" value="1"/>
</dbReference>
<evidence type="ECO:0000256" key="6">
    <source>
        <dbReference type="PROSITE-ProRule" id="PRU00076"/>
    </source>
</evidence>
<dbReference type="GeneTree" id="ENSGT00730000110943"/>
<feature type="domain" description="VWFD" evidence="12">
    <location>
        <begin position="460"/>
        <end position="651"/>
    </location>
</feature>
<evidence type="ECO:0000259" key="11">
    <source>
        <dbReference type="PROSITE" id="PS51220"/>
    </source>
</evidence>
<keyword evidence="2 8" id="KW-0812">Transmembrane</keyword>
<evidence type="ECO:0000256" key="1">
    <source>
        <dbReference type="ARBA" id="ARBA00004370"/>
    </source>
</evidence>
<name>A0A8V0YK63_CHICK</name>
<dbReference type="GO" id="GO:0016020">
    <property type="term" value="C:membrane"/>
    <property type="evidence" value="ECO:0007669"/>
    <property type="project" value="UniProtKB-SubCell"/>
</dbReference>
<keyword evidence="4 8" id="KW-0472">Membrane</keyword>
<keyword evidence="3 8" id="KW-1133">Transmembrane helix</keyword>
<sequence length="1064" mass="115537">MVTTPSFAAPSISLGPHSPHVTRGTPINATSSPSAPTLRDSSTRAWEATALSWKDTVPSSNAITPSGSPSIDTPTVTRHTTVSPPTAKATSSAQSPSAMHNVPTALRVTNLPAVSLYPFGAAEGDTECVQRTVDFNSPLLRPEIGFPLGKALRDTLYFTDNGQIIFPPTDSHMPSSPHPPSQGFSSHEALPMVAAFWDDADFSRGVGTTWYQEYPTLGSIQYPIIRDVEAKIQKYLQVPYSAKWTLKVTWEKAPAFPSQLDDTNTYQAVLSTDGSRSFALLLYQDGGMRWDYARLAARDALIGFSSGDGYAQNSELTKEPPAVRYRPDQQRSSGMDVRGLWLFRLDRHSRVNYRLQCLTWLQAQPPPSTWSMELPPCPCSQPQAELDPRYRRSRSADRMGAGVRCVYRGTGLLEGWLERFWNGELEAFEWCCRQVGKPHFCTRYSEKRPRAGCEEYVPPTPANAFGDPHVTTLDGLTYTFNALGDFVLLLASDAHTSFVLQGRMARTGTAQATNFMAFVAQYTSSTTTTVEWTLGSRNEIHVLLNYETIQFSYSQDMGAEVYYSPSVLLVNTSSITAVFNGTISISVSASSGMLSAVCSLLEQYRNGTRGLLGVWNDNPADDFQMPNGTNIPVNSSEEDVFCYGMTCKSELGNQPVRTFNPIFLSQLRQENESQYQLAASQCGGCRECIYDMLSTGDVALGLATQSLVEDFQKRKAALSKWGVGNVEETEQVTRQYRATGPGVRFVPHVSPELNDGMLTWEPRGTAPLSITLQAVSPHLPPALLQLSFTLCSCRSIQQCDYNSTTTIASSSLQVAKCDDGYWGPFCQHEPDPCAQGCFPGVGCDPHTGCGPCPPGLTGDGRHCAGESLGCGTACRSRSCPEGFCSNGGHCHLHPPSCTPTCECPPSVYRPALCGGRRGLPAPGQCRWVLCPTWGLSVPELQHYFSCTLSGYEGYQLDYVGTVGLICISPCKKGYCQHSGRCQHLPEGPTCSCVPFSIFSPGGARCEQLAVSLTAFISIMVGALALLCLLFSIARNGVCAGAVWLFLLNPCPTAPCSVTAPHMGG</sequence>